<dbReference type="HOGENOM" id="CLU_051470_0_0_11"/>
<dbReference type="STRING" id="585529.HMPREF0291_10897"/>
<keyword evidence="3" id="KW-0255">Endonuclease</keyword>
<dbReference type="GO" id="GO:0008270">
    <property type="term" value="F:zinc ion binding"/>
    <property type="evidence" value="ECO:0007669"/>
    <property type="project" value="InterPro"/>
</dbReference>
<dbReference type="RefSeq" id="WP_005288613.1">
    <property type="nucleotide sequence ID" value="NZ_CM000961.1"/>
</dbReference>
<evidence type="ECO:0000256" key="1">
    <source>
        <dbReference type="SAM" id="MobiDB-lite"/>
    </source>
</evidence>
<protein>
    <submittedName>
        <fullName evidence="3">HNH endonuclease domain protein</fullName>
    </submittedName>
</protein>
<evidence type="ECO:0000313" key="3">
    <source>
        <dbReference type="EMBL" id="EFK55639.1"/>
    </source>
</evidence>
<dbReference type="GO" id="GO:0004519">
    <property type="term" value="F:endonuclease activity"/>
    <property type="evidence" value="ECO:0007669"/>
    <property type="project" value="UniProtKB-KW"/>
</dbReference>
<dbReference type="Proteomes" id="UP000004208">
    <property type="component" value="Unassembled WGS sequence"/>
</dbReference>
<proteinExistence type="predicted"/>
<accession>D7WA22</accession>
<feature type="region of interest" description="Disordered" evidence="1">
    <location>
        <begin position="352"/>
        <end position="372"/>
    </location>
</feature>
<dbReference type="Gene3D" id="1.10.30.50">
    <property type="match status" value="1"/>
</dbReference>
<keyword evidence="3" id="KW-0540">Nuclease</keyword>
<dbReference type="InterPro" id="IPR002711">
    <property type="entry name" value="HNH"/>
</dbReference>
<keyword evidence="4" id="KW-1185">Reference proteome</keyword>
<reference evidence="3" key="1">
    <citation type="submission" date="2010-06" db="EMBL/GenBank/DDBJ databases">
        <authorList>
            <person name="Muzny D."/>
            <person name="Qin X."/>
            <person name="Buhay C."/>
            <person name="Dugan-Rocha S."/>
            <person name="Ding Y."/>
            <person name="Chen G."/>
            <person name="Hawes A."/>
            <person name="Holder M."/>
            <person name="Jhangiani S."/>
            <person name="Johnson A."/>
            <person name="Khan Z."/>
            <person name="Li Z."/>
            <person name="Liu W."/>
            <person name="Liu X."/>
            <person name="Perez L."/>
            <person name="Shen H."/>
            <person name="Wang Q."/>
            <person name="Watt J."/>
            <person name="Xi L."/>
            <person name="Xin Y."/>
            <person name="Zhou J."/>
            <person name="Deng J."/>
            <person name="Jiang H."/>
            <person name="Liu Y."/>
            <person name="Qu J."/>
            <person name="Song X.-Z."/>
            <person name="Zhang L."/>
            <person name="Villasana D."/>
            <person name="Johnson A."/>
            <person name="Liu J."/>
            <person name="Liyanage D."/>
            <person name="Lorensuhewa L."/>
            <person name="Robinson T."/>
            <person name="Song A."/>
            <person name="Song B.-B."/>
            <person name="Dinh H."/>
            <person name="Thornton R."/>
            <person name="Coyle M."/>
            <person name="Francisco L."/>
            <person name="Jackson L."/>
            <person name="Javaid M."/>
            <person name="Korchina V."/>
            <person name="Kovar C."/>
            <person name="Mata R."/>
            <person name="Mathew T."/>
            <person name="Ngo R."/>
            <person name="Nguyen L."/>
            <person name="Nguyen N."/>
            <person name="Okwuonu G."/>
            <person name="Ongeri F."/>
            <person name="Pham C."/>
            <person name="Simmons D."/>
            <person name="Wilczek-Boney K."/>
            <person name="Hale W."/>
            <person name="Jakkamsetti A."/>
            <person name="Pham P."/>
            <person name="Ruth R."/>
            <person name="San Lucas F."/>
            <person name="Warren J."/>
            <person name="Zhang J."/>
            <person name="Zhao Z."/>
            <person name="Zhou C."/>
            <person name="Zhu D."/>
            <person name="Lee S."/>
            <person name="Bess C."/>
            <person name="Blankenburg K."/>
            <person name="Forbes L."/>
            <person name="Fu Q."/>
            <person name="Gubbala S."/>
            <person name="Hirani K."/>
            <person name="Jayaseelan J.C."/>
            <person name="Lara F."/>
            <person name="Munidasa M."/>
            <person name="Palculict T."/>
            <person name="Patil S."/>
            <person name="Pu L.-L."/>
            <person name="Saada N."/>
            <person name="Tang L."/>
            <person name="Weissenberger G."/>
            <person name="Zhu Y."/>
            <person name="Hemphill L."/>
            <person name="Shang Y."/>
            <person name="Youmans B."/>
            <person name="Ayvaz T."/>
            <person name="Ross M."/>
            <person name="Santibanez J."/>
            <person name="Aqrawi P."/>
            <person name="Gross S."/>
            <person name="Joshi V."/>
            <person name="Fowler G."/>
            <person name="Nazareth L."/>
            <person name="Reid J."/>
            <person name="Worley K."/>
            <person name="Petrosino J."/>
            <person name="Highlander S."/>
            <person name="Gibbs R."/>
        </authorList>
    </citation>
    <scope>NUCLEOTIDE SEQUENCE [LARGE SCALE GENOMIC DNA]</scope>
    <source>
        <strain evidence="3">ATCC 33030</strain>
    </source>
</reference>
<comment type="caution">
    <text evidence="3">The sequence shown here is derived from an EMBL/GenBank/DDBJ whole genome shotgun (WGS) entry which is preliminary data.</text>
</comment>
<keyword evidence="3" id="KW-0378">Hydrolase</keyword>
<dbReference type="SMART" id="SM00507">
    <property type="entry name" value="HNHc"/>
    <property type="match status" value="1"/>
</dbReference>
<dbReference type="EMBL" id="ACLJ02000001">
    <property type="protein sequence ID" value="EFK55639.1"/>
    <property type="molecule type" value="Genomic_DNA"/>
</dbReference>
<evidence type="ECO:0000313" key="4">
    <source>
        <dbReference type="Proteomes" id="UP000004208"/>
    </source>
</evidence>
<gene>
    <name evidence="3" type="ORF">HMPREF0291_10897</name>
</gene>
<name>D7WA22_9CORY</name>
<dbReference type="eggNOG" id="COG1403">
    <property type="taxonomic scope" value="Bacteria"/>
</dbReference>
<evidence type="ECO:0000259" key="2">
    <source>
        <dbReference type="SMART" id="SM00507"/>
    </source>
</evidence>
<dbReference type="CDD" id="cd00085">
    <property type="entry name" value="HNHc"/>
    <property type="match status" value="1"/>
</dbReference>
<feature type="domain" description="HNH nuclease" evidence="2">
    <location>
        <begin position="254"/>
        <end position="312"/>
    </location>
</feature>
<dbReference type="OrthoDB" id="4412276at2"/>
<dbReference type="GO" id="GO:0003676">
    <property type="term" value="F:nucleic acid binding"/>
    <property type="evidence" value="ECO:0007669"/>
    <property type="project" value="InterPro"/>
</dbReference>
<dbReference type="AlphaFoldDB" id="D7WA22"/>
<dbReference type="Pfam" id="PF01844">
    <property type="entry name" value="HNH"/>
    <property type="match status" value="1"/>
</dbReference>
<sequence length="372" mass="41009">MGLDNLISALTTNALDHLKDFDRQKLLSAGFSEATIRNWKRVHEAYYGPTTSPAKQRTAGEVARRRGLSVDKLALIERQIAKIKSPKARNKLRVRLLESAGDYRALNALVKKLLPGADTPPQKRITISGSRHGRRTMIITADEHDIADLEAALMNKALDATRPVAGQLLERFLDLIRNGGGVPYAVPRPLLLIPLPEWTKILSGHGDDVTLGLTNGTTITGAEYLARYHAKPEYGLEAALFHPTEGAVNLYRDERFANQKQRDLAAATQPVCTSPDCRHAADHCEIHHITPWKDGGETNIGNLAPLCRYHNRVNDDDPQRATRGRIEMRGGTPVWVSPRGYERPNNRHPYGAMRSLFGPPRAGAETVGATAA</sequence>
<organism evidence="3 4">
    <name type="scientific">Corynebacterium genitalium ATCC 33030</name>
    <dbReference type="NCBI Taxonomy" id="585529"/>
    <lineage>
        <taxon>Bacteria</taxon>
        <taxon>Bacillati</taxon>
        <taxon>Actinomycetota</taxon>
        <taxon>Actinomycetes</taxon>
        <taxon>Mycobacteriales</taxon>
        <taxon>Corynebacteriaceae</taxon>
        <taxon>Corynebacterium</taxon>
    </lineage>
</organism>
<dbReference type="InterPro" id="IPR003615">
    <property type="entry name" value="HNH_nuc"/>
</dbReference>